<dbReference type="Proteomes" id="UP000324800">
    <property type="component" value="Unassembled WGS sequence"/>
</dbReference>
<name>A0A5J4TMM1_9EUKA</name>
<feature type="non-terminal residue" evidence="2">
    <location>
        <position position="1"/>
    </location>
</feature>
<protein>
    <submittedName>
        <fullName evidence="2">Uncharacterized protein</fullName>
    </submittedName>
</protein>
<feature type="non-terminal residue" evidence="2">
    <location>
        <position position="385"/>
    </location>
</feature>
<feature type="compositionally biased region" description="Basic and acidic residues" evidence="1">
    <location>
        <begin position="143"/>
        <end position="152"/>
    </location>
</feature>
<evidence type="ECO:0000313" key="3">
    <source>
        <dbReference type="Proteomes" id="UP000324800"/>
    </source>
</evidence>
<accession>A0A5J4TMM1</accession>
<proteinExistence type="predicted"/>
<gene>
    <name evidence="2" type="ORF">EZS28_044819</name>
</gene>
<dbReference type="OrthoDB" id="5593919at2759"/>
<evidence type="ECO:0000313" key="2">
    <source>
        <dbReference type="EMBL" id="KAA6359654.1"/>
    </source>
</evidence>
<comment type="caution">
    <text evidence="2">The sequence shown here is derived from an EMBL/GenBank/DDBJ whole genome shotgun (WGS) entry which is preliminary data.</text>
</comment>
<reference evidence="2 3" key="1">
    <citation type="submission" date="2019-03" db="EMBL/GenBank/DDBJ databases">
        <title>Single cell metagenomics reveals metabolic interactions within the superorganism composed of flagellate Streblomastix strix and complex community of Bacteroidetes bacteria on its surface.</title>
        <authorList>
            <person name="Treitli S.C."/>
            <person name="Kolisko M."/>
            <person name="Husnik F."/>
            <person name="Keeling P."/>
            <person name="Hampl V."/>
        </authorList>
    </citation>
    <scope>NUCLEOTIDE SEQUENCE [LARGE SCALE GENOMIC DNA]</scope>
    <source>
        <strain evidence="2">ST1C</strain>
    </source>
</reference>
<evidence type="ECO:0000256" key="1">
    <source>
        <dbReference type="SAM" id="MobiDB-lite"/>
    </source>
</evidence>
<feature type="region of interest" description="Disordered" evidence="1">
    <location>
        <begin position="132"/>
        <end position="152"/>
    </location>
</feature>
<dbReference type="AlphaFoldDB" id="A0A5J4TMM1"/>
<dbReference type="EMBL" id="SNRW01028051">
    <property type="protein sequence ID" value="KAA6359654.1"/>
    <property type="molecule type" value="Genomic_DNA"/>
</dbReference>
<organism evidence="2 3">
    <name type="scientific">Streblomastix strix</name>
    <dbReference type="NCBI Taxonomy" id="222440"/>
    <lineage>
        <taxon>Eukaryota</taxon>
        <taxon>Metamonada</taxon>
        <taxon>Preaxostyla</taxon>
        <taxon>Oxymonadida</taxon>
        <taxon>Streblomastigidae</taxon>
        <taxon>Streblomastix</taxon>
    </lineage>
</organism>
<sequence>KKFSYESRDDDKYKCNAQKTDVGGVETTIVDENITEHDYNNACYFFELFLTEEGIIMMKKLLQYIEQNIPMKETIAETEAEIEEREEELKKYQKRDGQRGIRKDNEWSNDSHVFLDNSIDDGAVEIKSSEAFRTPLSSSESESESKQGPDHKNIIIRKGQVNKLLNQIEQGQYDSVNDNNTLRFYGDFQFLNTPRFMYGPRIKIFEFIRILFPWIPLSRSGFYRRTKFLQQPKSRTDLCELCHTAHLIFADANRRGIQVEHVLLAAHQRECFKRDILSLEEDSILVLGDFKENFKLNAQRDQVGKDYFKQLPVTCLSFVVHTKRIKKLVLYPIFEGKTKLIWWSDCGPHIHSKQFNASLDEKLDNKYGNREFEINHFVPSHGKSE</sequence>